<comment type="cofactor">
    <cofactor evidence="8">
        <name>FAD</name>
        <dbReference type="ChEBI" id="CHEBI:57692"/>
    </cofactor>
    <text evidence="8">Binds 1 FAD per subunit.</text>
</comment>
<dbReference type="GO" id="GO:0010181">
    <property type="term" value="F:FMN binding"/>
    <property type="evidence" value="ECO:0007669"/>
    <property type="project" value="InterPro"/>
</dbReference>
<dbReference type="Gene3D" id="3.90.1010.20">
    <property type="match status" value="1"/>
</dbReference>
<evidence type="ECO:0000313" key="11">
    <source>
        <dbReference type="EMBL" id="TWH81797.1"/>
    </source>
</evidence>
<name>A0A562JF01_9FIRM</name>
<evidence type="ECO:0000259" key="10">
    <source>
        <dbReference type="SMART" id="SM00900"/>
    </source>
</evidence>
<feature type="region of interest" description="Disordered" evidence="9">
    <location>
        <begin position="22"/>
        <end position="45"/>
    </location>
</feature>
<evidence type="ECO:0000256" key="2">
    <source>
        <dbReference type="ARBA" id="ARBA00013137"/>
    </source>
</evidence>
<dbReference type="InterPro" id="IPR007329">
    <property type="entry name" value="FMN-bd"/>
</dbReference>
<dbReference type="NCBIfam" id="TIGR01813">
    <property type="entry name" value="flavo_cyto_c"/>
    <property type="match status" value="1"/>
</dbReference>
<comment type="caution">
    <text evidence="11">The sequence shown here is derived from an EMBL/GenBank/DDBJ whole genome shotgun (WGS) entry which is preliminary data.</text>
</comment>
<keyword evidence="6 8" id="KW-0560">Oxidoreductase</keyword>
<feature type="compositionally biased region" description="Polar residues" evidence="9">
    <location>
        <begin position="22"/>
        <end position="39"/>
    </location>
</feature>
<keyword evidence="8" id="KW-0732">Signal</keyword>
<dbReference type="InterPro" id="IPR036188">
    <property type="entry name" value="FAD/NAD-bd_sf"/>
</dbReference>
<dbReference type="Pfam" id="PF04205">
    <property type="entry name" value="FMN_bind"/>
    <property type="match status" value="1"/>
</dbReference>
<dbReference type="RefSeq" id="WP_145082032.1">
    <property type="nucleotide sequence ID" value="NZ_VLKH01000003.1"/>
</dbReference>
<keyword evidence="12" id="KW-1185">Reference proteome</keyword>
<evidence type="ECO:0000313" key="12">
    <source>
        <dbReference type="Proteomes" id="UP000315343"/>
    </source>
</evidence>
<dbReference type="PANTHER" id="PTHR43400">
    <property type="entry name" value="FUMARATE REDUCTASE"/>
    <property type="match status" value="1"/>
</dbReference>
<feature type="domain" description="FMN-binding" evidence="10">
    <location>
        <begin position="48"/>
        <end position="121"/>
    </location>
</feature>
<feature type="signal peptide" evidence="8">
    <location>
        <begin position="1"/>
        <end position="23"/>
    </location>
</feature>
<keyword evidence="5 8" id="KW-0274">FAD</keyword>
<dbReference type="InterPro" id="IPR010960">
    <property type="entry name" value="Flavocytochrome_c"/>
</dbReference>
<proteinExistence type="inferred from homology"/>
<evidence type="ECO:0000256" key="9">
    <source>
        <dbReference type="SAM" id="MobiDB-lite"/>
    </source>
</evidence>
<dbReference type="InterPro" id="IPR027477">
    <property type="entry name" value="Succ_DH/fumarate_Rdtase_cat_sf"/>
</dbReference>
<dbReference type="InterPro" id="IPR050315">
    <property type="entry name" value="FAD-oxidoreductase_2"/>
</dbReference>
<comment type="cofactor">
    <cofactor evidence="8">
        <name>FMN</name>
        <dbReference type="ChEBI" id="CHEBI:58210"/>
    </cofactor>
    <text evidence="8">Binds 1 or 2 FMN covalently per subunit.</text>
</comment>
<dbReference type="AlphaFoldDB" id="A0A562JF01"/>
<dbReference type="PROSITE" id="PS51257">
    <property type="entry name" value="PROKAR_LIPOPROTEIN"/>
    <property type="match status" value="1"/>
</dbReference>
<gene>
    <name evidence="11" type="ORF">LY60_01554</name>
</gene>
<protein>
    <recommendedName>
        <fullName evidence="3 8">Urocanate reductase</fullName>
        <ecNumber evidence="2 8">1.3.99.33</ecNumber>
    </recommendedName>
</protein>
<feature type="chain" id="PRO_5022258526" description="Urocanate reductase" evidence="8">
    <location>
        <begin position="24"/>
        <end position="594"/>
    </location>
</feature>
<evidence type="ECO:0000256" key="5">
    <source>
        <dbReference type="ARBA" id="ARBA00022827"/>
    </source>
</evidence>
<dbReference type="GO" id="GO:0016020">
    <property type="term" value="C:membrane"/>
    <property type="evidence" value="ECO:0007669"/>
    <property type="project" value="InterPro"/>
</dbReference>
<keyword evidence="4 8" id="KW-0285">Flavoprotein</keyword>
<evidence type="ECO:0000256" key="3">
    <source>
        <dbReference type="ARBA" id="ARBA00015872"/>
    </source>
</evidence>
<dbReference type="OrthoDB" id="9806724at2"/>
<dbReference type="EC" id="1.3.99.33" evidence="2 8"/>
<evidence type="ECO:0000256" key="1">
    <source>
        <dbReference type="ARBA" id="ARBA00008040"/>
    </source>
</evidence>
<dbReference type="SMART" id="SM00900">
    <property type="entry name" value="FMN_bind"/>
    <property type="match status" value="1"/>
</dbReference>
<reference evidence="11 12" key="1">
    <citation type="submission" date="2019-07" db="EMBL/GenBank/DDBJ databases">
        <title>Genomic Encyclopedia of Type Strains, Phase I: the one thousand microbial genomes (KMG-I) project.</title>
        <authorList>
            <person name="Kyrpides N."/>
        </authorList>
    </citation>
    <scope>NUCLEOTIDE SEQUENCE [LARGE SCALE GENOMIC DNA]</scope>
    <source>
        <strain evidence="11 12">DSM 13558</strain>
    </source>
</reference>
<dbReference type="EMBL" id="VLKH01000003">
    <property type="protein sequence ID" value="TWH81797.1"/>
    <property type="molecule type" value="Genomic_DNA"/>
</dbReference>
<dbReference type="InterPro" id="IPR003953">
    <property type="entry name" value="FAD-dep_OxRdtase_2_FAD-bd"/>
</dbReference>
<dbReference type="Gene3D" id="3.50.50.60">
    <property type="entry name" value="FAD/NAD(P)-binding domain"/>
    <property type="match status" value="1"/>
</dbReference>
<dbReference type="PRINTS" id="PR00368">
    <property type="entry name" value="FADPNR"/>
</dbReference>
<sequence length="594" mass="63458">MKKLISIVLALSMVLGITGCSQANTQKPSQESAQESSIDGTYEGTGTGKGGNIVVELTIADNKISDIKVKEEHETEGLNEAMSIMTEEMIATNNFDVDGVTGATITSAGFRTAVADAFSKTGADKSVLVSAGKVEKEKRESEYTSDVIVIGAGGAGLTAAITAADNGASVIVLEKMPIIGGNTLLSGGEYAAPGNWIQVEEGIEDSADKFYADILKGGDNEGNPELVRILADNALDGANWLKDDIKMVFEDHMLFFGGHSVERSLVPKNATGYEMISKLNARLTEKNIPLHKNTTAAELIQNADGQVTGVKAVYDGQTITYNANKGVIIATGGFGASLDMRMKYNENMNEKILSTNSVGSTGDGITLAEKIGAELVDMQYIQTYPTCDTQSGSLLYVGDVRMEGRSILVNKEGKRFVEELERRDVISNAVIEQTGGVSYMFWDESAMTDSGMAVTHESEYNGLIARKQLVKADTIEEAAAFFEIDATELKKTVENYNQYAKDGVDKEFNKRGTLVEFGQGPYYIMVSKPAVHHTMGGIKINSEAQVLNKNGEAIKGLYAAGEVTGDIHGTNRLGSDAIADITVFGRIAGQSAAK</sequence>
<evidence type="ECO:0000256" key="4">
    <source>
        <dbReference type="ARBA" id="ARBA00022630"/>
    </source>
</evidence>
<accession>A0A562JF01</accession>
<dbReference type="Proteomes" id="UP000315343">
    <property type="component" value="Unassembled WGS sequence"/>
</dbReference>
<evidence type="ECO:0000256" key="6">
    <source>
        <dbReference type="ARBA" id="ARBA00023002"/>
    </source>
</evidence>
<evidence type="ECO:0000256" key="8">
    <source>
        <dbReference type="RuleBase" id="RU366062"/>
    </source>
</evidence>
<dbReference type="SUPFAM" id="SSF56425">
    <property type="entry name" value="Succinate dehydrogenase/fumarate reductase flavoprotein, catalytic domain"/>
    <property type="match status" value="1"/>
</dbReference>
<dbReference type="Pfam" id="PF00890">
    <property type="entry name" value="FAD_binding_2"/>
    <property type="match status" value="1"/>
</dbReference>
<dbReference type="SUPFAM" id="SSF51905">
    <property type="entry name" value="FAD/NAD(P)-binding domain"/>
    <property type="match status" value="1"/>
</dbReference>
<organism evidence="11 12">
    <name type="scientific">Sedimentibacter saalensis</name>
    <dbReference type="NCBI Taxonomy" id="130788"/>
    <lineage>
        <taxon>Bacteria</taxon>
        <taxon>Bacillati</taxon>
        <taxon>Bacillota</taxon>
        <taxon>Tissierellia</taxon>
        <taxon>Sedimentibacter</taxon>
    </lineage>
</organism>
<comment type="catalytic activity">
    <reaction evidence="7 8">
        <text>dihydrourocanate + A = urocanate + AH2</text>
        <dbReference type="Rhea" id="RHEA:36059"/>
        <dbReference type="ChEBI" id="CHEBI:13193"/>
        <dbReference type="ChEBI" id="CHEBI:17499"/>
        <dbReference type="ChEBI" id="CHEBI:27247"/>
        <dbReference type="ChEBI" id="CHEBI:72991"/>
        <dbReference type="EC" id="1.3.99.33"/>
    </reaction>
</comment>
<dbReference type="GO" id="GO:0033765">
    <property type="term" value="F:steroid dehydrogenase activity, acting on the CH-CH group of donors"/>
    <property type="evidence" value="ECO:0007669"/>
    <property type="project" value="UniProtKB-ARBA"/>
</dbReference>
<dbReference type="PRINTS" id="PR00411">
    <property type="entry name" value="PNDRDTASEI"/>
</dbReference>
<dbReference type="Gene3D" id="3.90.700.10">
    <property type="entry name" value="Succinate dehydrogenase/fumarate reductase flavoprotein, catalytic domain"/>
    <property type="match status" value="1"/>
</dbReference>
<comment type="similarity">
    <text evidence="1 8">Belongs to the FAD-dependent oxidoreductase 2 family. FRD/SDH subfamily.</text>
</comment>
<evidence type="ECO:0000256" key="7">
    <source>
        <dbReference type="ARBA" id="ARBA00049922"/>
    </source>
</evidence>
<dbReference type="PANTHER" id="PTHR43400:SF7">
    <property type="entry name" value="FAD-DEPENDENT OXIDOREDUCTASE 2 FAD BINDING DOMAIN-CONTAINING PROTEIN"/>
    <property type="match status" value="1"/>
</dbReference>